<dbReference type="RefSeq" id="WP_182545189.1">
    <property type="nucleotide sequence ID" value="NZ_JACGWZ010000004.1"/>
</dbReference>
<evidence type="ECO:0000313" key="4">
    <source>
        <dbReference type="Proteomes" id="UP000569329"/>
    </source>
</evidence>
<sequence length="301" mass="32296">MRESRTDPLSFEIPTSTSTPDRSDGSAPGYRANRTLPVRVELRRQFTRRRTRLGLGCLAVLPLLLLLAFELGGDDHDSHHTLADTATFGGMNFAAFTLFAATNFLLVVIVALFFGDTVAGEASWSSLRYLLAAPIPRTRLLRQKALAAAVLSCFGLALMVLMALGTGLLWYGGDPLLGSTDEVLGLSAGLLRLGGGCLFLTLHLMWIAGLALWLSVSIDAPLGAVGSAVLVSILSQILDEISALGPLRMLLPTHYSTAWTELLGDEVDWTALANGVFSGLVYGTLFTALALHHFRRKDITG</sequence>
<dbReference type="Proteomes" id="UP000569329">
    <property type="component" value="Unassembled WGS sequence"/>
</dbReference>
<accession>A0A839DWR5</accession>
<feature type="transmembrane region" description="Helical" evidence="2">
    <location>
        <begin position="191"/>
        <end position="213"/>
    </location>
</feature>
<evidence type="ECO:0000313" key="3">
    <source>
        <dbReference type="EMBL" id="MBA8825954.1"/>
    </source>
</evidence>
<proteinExistence type="predicted"/>
<keyword evidence="2" id="KW-0812">Transmembrane</keyword>
<name>A0A839DWR5_9PSEU</name>
<feature type="transmembrane region" description="Helical" evidence="2">
    <location>
        <begin position="93"/>
        <end position="114"/>
    </location>
</feature>
<organism evidence="3 4">
    <name type="scientific">Halosaccharopolyspora lacisalsi</name>
    <dbReference type="NCBI Taxonomy" id="1000566"/>
    <lineage>
        <taxon>Bacteria</taxon>
        <taxon>Bacillati</taxon>
        <taxon>Actinomycetota</taxon>
        <taxon>Actinomycetes</taxon>
        <taxon>Pseudonocardiales</taxon>
        <taxon>Pseudonocardiaceae</taxon>
        <taxon>Halosaccharopolyspora</taxon>
    </lineage>
</organism>
<keyword evidence="4" id="KW-1185">Reference proteome</keyword>
<dbReference type="PANTHER" id="PTHR37305">
    <property type="entry name" value="INTEGRAL MEMBRANE PROTEIN-RELATED"/>
    <property type="match status" value="1"/>
</dbReference>
<protein>
    <submittedName>
        <fullName evidence="3">ABC-2 type transport system permease protein</fullName>
    </submittedName>
</protein>
<feature type="transmembrane region" description="Helical" evidence="2">
    <location>
        <begin position="145"/>
        <end position="171"/>
    </location>
</feature>
<feature type="region of interest" description="Disordered" evidence="1">
    <location>
        <begin position="1"/>
        <end position="31"/>
    </location>
</feature>
<feature type="transmembrane region" description="Helical" evidence="2">
    <location>
        <begin position="220"/>
        <end position="238"/>
    </location>
</feature>
<dbReference type="AlphaFoldDB" id="A0A839DWR5"/>
<dbReference type="PANTHER" id="PTHR37305:SF1">
    <property type="entry name" value="MEMBRANE PROTEIN"/>
    <property type="match status" value="1"/>
</dbReference>
<comment type="caution">
    <text evidence="3">The sequence shown here is derived from an EMBL/GenBank/DDBJ whole genome shotgun (WGS) entry which is preliminary data.</text>
</comment>
<dbReference type="GO" id="GO:0140359">
    <property type="term" value="F:ABC-type transporter activity"/>
    <property type="evidence" value="ECO:0007669"/>
    <property type="project" value="InterPro"/>
</dbReference>
<evidence type="ECO:0000256" key="1">
    <source>
        <dbReference type="SAM" id="MobiDB-lite"/>
    </source>
</evidence>
<dbReference type="GO" id="GO:0005886">
    <property type="term" value="C:plasma membrane"/>
    <property type="evidence" value="ECO:0007669"/>
    <property type="project" value="UniProtKB-SubCell"/>
</dbReference>
<dbReference type="Pfam" id="PF12679">
    <property type="entry name" value="ABC2_membrane_2"/>
    <property type="match status" value="1"/>
</dbReference>
<evidence type="ECO:0000256" key="2">
    <source>
        <dbReference type="SAM" id="Phobius"/>
    </source>
</evidence>
<dbReference type="EMBL" id="JACGWZ010000004">
    <property type="protein sequence ID" value="MBA8825954.1"/>
    <property type="molecule type" value="Genomic_DNA"/>
</dbReference>
<keyword evidence="2" id="KW-0472">Membrane</keyword>
<feature type="transmembrane region" description="Helical" evidence="2">
    <location>
        <begin position="269"/>
        <end position="291"/>
    </location>
</feature>
<gene>
    <name evidence="3" type="ORF">FHX42_003320</name>
</gene>
<keyword evidence="2" id="KW-1133">Transmembrane helix</keyword>
<feature type="transmembrane region" description="Helical" evidence="2">
    <location>
        <begin position="53"/>
        <end position="73"/>
    </location>
</feature>
<reference evidence="3 4" key="1">
    <citation type="submission" date="2020-07" db="EMBL/GenBank/DDBJ databases">
        <title>Sequencing the genomes of 1000 actinobacteria strains.</title>
        <authorList>
            <person name="Klenk H.-P."/>
        </authorList>
    </citation>
    <scope>NUCLEOTIDE SEQUENCE [LARGE SCALE GENOMIC DNA]</scope>
    <source>
        <strain evidence="3 4">DSM 45975</strain>
    </source>
</reference>